<evidence type="ECO:0000313" key="2">
    <source>
        <dbReference type="Proteomes" id="UP001732700"/>
    </source>
</evidence>
<name>A0ACD5TZ76_AVESA</name>
<proteinExistence type="predicted"/>
<reference evidence="1" key="2">
    <citation type="submission" date="2025-09" db="UniProtKB">
        <authorList>
            <consortium name="EnsemblPlants"/>
        </authorList>
    </citation>
    <scope>IDENTIFICATION</scope>
</reference>
<sequence length="790" mass="90772">MADLTQGAVDSLVGLLATTITDERKLLGGVQRDMQFIKDEMESMNGFLLHLTRSDGTHDDQVRAWMKQVRDIAYIAQDCIELYRRDFTGPVDDGLWARIRYLPKFIAGLPARHRLAKKINELKVRVHDVGERRQRYDINIPSASVATQRLADSQASQDEIDETREAFERALARDKEKQHPSFDEAIGLLPSKDLRSAATMVRSALYKCLLGDQDGIITGARRMLRLSQEDRQTKEEPEVICMEIVLRALRSHSQDRLTAQTKENIVRIVKGTDCTNLPTQLMIFCYSNLTRSQKICLQYLCAFHEETSISRTSLVRRWLAEGLVERKGDRPLEEAAELCFKELLFRGFILPHDPDTAAGKVRNCKIHQTVWDFIYIMSKTENFVGEVPTHLHNQLRIRGFVKKQLEKNPSPQEVDRPLSLCGFSRPTRDTVDPMDEMVKFLKSLHEIYRLNVLDLGGCRGLKKRHLKSICEVQWLKYLSLRNTDVSWLPKQINNLRVLETLDIRQTKLCQQYTEHIYLPKLKHLLTSWTTDLHVGIPRNIGRMIYMEVLSRVHVQDGHPAAKKELEDVGRLLRLRKLGVVLGGSEAQENMENLLQAITKLNEYLHSLSVWITPLTTNGSRDYVVKTMEMMTPQHSPPKLLQNLDINGLGNNELPRWILELQQLSDITLCDSLLSKEYLQEIGTKLQHLRRIHLRFNSYREYKLTFSKSGFQDLRFLIIEGDTITTLDFEEEGATPKLKKIVWCNIPAKQPGTLAGVHRLGNLEEVVLKGRFHNLSSIDASIGQKLIIHDD</sequence>
<keyword evidence="2" id="KW-1185">Reference proteome</keyword>
<evidence type="ECO:0000313" key="1">
    <source>
        <dbReference type="EnsemblPlants" id="AVESA.00010b.r2.1DG0148770.1.CDS.1"/>
    </source>
</evidence>
<reference evidence="1" key="1">
    <citation type="submission" date="2021-05" db="EMBL/GenBank/DDBJ databases">
        <authorList>
            <person name="Scholz U."/>
            <person name="Mascher M."/>
            <person name="Fiebig A."/>
        </authorList>
    </citation>
    <scope>NUCLEOTIDE SEQUENCE [LARGE SCALE GENOMIC DNA]</scope>
</reference>
<dbReference type="EnsemblPlants" id="AVESA.00010b.r2.1DG0148770.1">
    <property type="protein sequence ID" value="AVESA.00010b.r2.1DG0148770.1.CDS.1"/>
    <property type="gene ID" value="AVESA.00010b.r2.1DG0148770"/>
</dbReference>
<protein>
    <submittedName>
        <fullName evidence="1">Uncharacterized protein</fullName>
    </submittedName>
</protein>
<accession>A0ACD5TZ76</accession>
<organism evidence="1 2">
    <name type="scientific">Avena sativa</name>
    <name type="common">Oat</name>
    <dbReference type="NCBI Taxonomy" id="4498"/>
    <lineage>
        <taxon>Eukaryota</taxon>
        <taxon>Viridiplantae</taxon>
        <taxon>Streptophyta</taxon>
        <taxon>Embryophyta</taxon>
        <taxon>Tracheophyta</taxon>
        <taxon>Spermatophyta</taxon>
        <taxon>Magnoliopsida</taxon>
        <taxon>Liliopsida</taxon>
        <taxon>Poales</taxon>
        <taxon>Poaceae</taxon>
        <taxon>BOP clade</taxon>
        <taxon>Pooideae</taxon>
        <taxon>Poodae</taxon>
        <taxon>Poeae</taxon>
        <taxon>Poeae Chloroplast Group 1 (Aveneae type)</taxon>
        <taxon>Aveninae</taxon>
        <taxon>Avena</taxon>
    </lineage>
</organism>
<dbReference type="Proteomes" id="UP001732700">
    <property type="component" value="Chromosome 1D"/>
</dbReference>